<dbReference type="InParanoid" id="D1C5T0"/>
<dbReference type="STRING" id="479434.Sthe_2052"/>
<keyword evidence="6" id="KW-1185">Reference proteome</keyword>
<dbReference type="InterPro" id="IPR034214">
    <property type="entry name" value="Ba3_CcO_II_C"/>
</dbReference>
<dbReference type="SUPFAM" id="SSF49503">
    <property type="entry name" value="Cupredoxins"/>
    <property type="match status" value="1"/>
</dbReference>
<dbReference type="InterPro" id="IPR002429">
    <property type="entry name" value="CcO_II-like_C"/>
</dbReference>
<organism evidence="5 6">
    <name type="scientific">Sphaerobacter thermophilus (strain ATCC 49802 / DSM 20745 / KCCM 41009 / NCIMB 13125 / S 6022)</name>
    <dbReference type="NCBI Taxonomy" id="479434"/>
    <lineage>
        <taxon>Bacteria</taxon>
        <taxon>Pseudomonadati</taxon>
        <taxon>Thermomicrobiota</taxon>
        <taxon>Thermomicrobia</taxon>
        <taxon>Sphaerobacterales</taxon>
        <taxon>Sphaerobacterineae</taxon>
        <taxon>Sphaerobacteraceae</taxon>
        <taxon>Sphaerobacter</taxon>
    </lineage>
</organism>
<gene>
    <name evidence="5" type="ordered locus">Sthe_2052</name>
</gene>
<dbReference type="GO" id="GO:0005507">
    <property type="term" value="F:copper ion binding"/>
    <property type="evidence" value="ECO:0007669"/>
    <property type="project" value="InterPro"/>
</dbReference>
<feature type="domain" description="Cytochrome oxidase subunit II copper A binding" evidence="4">
    <location>
        <begin position="62"/>
        <end position="155"/>
    </location>
</feature>
<evidence type="ECO:0000313" key="5">
    <source>
        <dbReference type="EMBL" id="ACZ39482.1"/>
    </source>
</evidence>
<dbReference type="GO" id="GO:0004129">
    <property type="term" value="F:cytochrome-c oxidase activity"/>
    <property type="evidence" value="ECO:0007669"/>
    <property type="project" value="InterPro"/>
</dbReference>
<dbReference type="GO" id="GO:0016020">
    <property type="term" value="C:membrane"/>
    <property type="evidence" value="ECO:0007669"/>
    <property type="project" value="InterPro"/>
</dbReference>
<evidence type="ECO:0000256" key="2">
    <source>
        <dbReference type="ARBA" id="ARBA00022723"/>
    </source>
</evidence>
<keyword evidence="3" id="KW-0186">Copper</keyword>
<dbReference type="HOGENOM" id="CLU_120355_0_0_0"/>
<dbReference type="EMBL" id="CP001823">
    <property type="protein sequence ID" value="ACZ39482.1"/>
    <property type="molecule type" value="Genomic_DNA"/>
</dbReference>
<dbReference type="PANTHER" id="PTHR42838">
    <property type="entry name" value="CYTOCHROME C OXIDASE SUBUNIT II"/>
    <property type="match status" value="1"/>
</dbReference>
<keyword evidence="2" id="KW-0479">Metal-binding</keyword>
<name>D1C5T0_SPHTD</name>
<reference evidence="5 6" key="2">
    <citation type="journal article" date="2010" name="Stand. Genomic Sci.">
        <title>Complete genome sequence of Desulfohalobium retbaense type strain (HR(100)).</title>
        <authorList>
            <person name="Spring S."/>
            <person name="Nolan M."/>
            <person name="Lapidus A."/>
            <person name="Glavina Del Rio T."/>
            <person name="Copeland A."/>
            <person name="Tice H."/>
            <person name="Cheng J.F."/>
            <person name="Lucas S."/>
            <person name="Land M."/>
            <person name="Chen F."/>
            <person name="Bruce D."/>
            <person name="Goodwin L."/>
            <person name="Pitluck S."/>
            <person name="Ivanova N."/>
            <person name="Mavromatis K."/>
            <person name="Mikhailova N."/>
            <person name="Pati A."/>
            <person name="Chen A."/>
            <person name="Palaniappan K."/>
            <person name="Hauser L."/>
            <person name="Chang Y.J."/>
            <person name="Jeffries C.D."/>
            <person name="Munk C."/>
            <person name="Kiss H."/>
            <person name="Chain P."/>
            <person name="Han C."/>
            <person name="Brettin T."/>
            <person name="Detter J.C."/>
            <person name="Schuler E."/>
            <person name="Goker M."/>
            <person name="Rohde M."/>
            <person name="Bristow J."/>
            <person name="Eisen J.A."/>
            <person name="Markowitz V."/>
            <person name="Hugenholtz P."/>
            <person name="Kyrpides N.C."/>
            <person name="Klenk H.P."/>
        </authorList>
    </citation>
    <scope>NUCLEOTIDE SEQUENCE [LARGE SCALE GENOMIC DNA]</scope>
    <source>
        <strain evidence="6">ATCC 49802 / DSM 20745 / S 6022</strain>
    </source>
</reference>
<dbReference type="Pfam" id="PF00116">
    <property type="entry name" value="COX2"/>
    <property type="match status" value="1"/>
</dbReference>
<proteinExistence type="predicted"/>
<dbReference type="InterPro" id="IPR008972">
    <property type="entry name" value="Cupredoxin"/>
</dbReference>
<dbReference type="InterPro" id="IPR001505">
    <property type="entry name" value="Copper_CuA"/>
</dbReference>
<dbReference type="InterPro" id="IPR051403">
    <property type="entry name" value="NosZ/Cyto_c_oxidase_sub2"/>
</dbReference>
<dbReference type="RefSeq" id="WP_012872528.1">
    <property type="nucleotide sequence ID" value="NC_013523.1"/>
</dbReference>
<sequence length="155" mass="17053">MKVEFYEKVFVVLTVIVLAVGLVTIGASVVVAGVHVPSPAGRVDPRTVEETPPFNEPGLREIAPGEYEAVILARVWYFEPKEIRIPAGSTVTFRMTSADVVHGFELENTAINGMLIPGQVTSMTKTFEEPGEYLFICHEYCGIGHHTMYGRVVVE</sequence>
<dbReference type="Proteomes" id="UP000002027">
    <property type="component" value="Chromosome 1"/>
</dbReference>
<reference evidence="6" key="1">
    <citation type="submission" date="2009-11" db="EMBL/GenBank/DDBJ databases">
        <title>The complete chromosome 1 of Sphaerobacter thermophilus DSM 20745.</title>
        <authorList>
            <person name="Lucas S."/>
            <person name="Copeland A."/>
            <person name="Lapidus A."/>
            <person name="Glavina del Rio T."/>
            <person name="Dalin E."/>
            <person name="Tice H."/>
            <person name="Bruce D."/>
            <person name="Goodwin L."/>
            <person name="Pitluck S."/>
            <person name="Kyrpides N."/>
            <person name="Mavromatis K."/>
            <person name="Ivanova N."/>
            <person name="Mikhailova N."/>
            <person name="LaButti K.M."/>
            <person name="Clum A."/>
            <person name="Sun H.I."/>
            <person name="Brettin T."/>
            <person name="Detter J.C."/>
            <person name="Han C."/>
            <person name="Larimer F."/>
            <person name="Land M."/>
            <person name="Hauser L."/>
            <person name="Markowitz V."/>
            <person name="Cheng J.F."/>
            <person name="Hugenholtz P."/>
            <person name="Woyke T."/>
            <person name="Wu D."/>
            <person name="Steenblock K."/>
            <person name="Schneider S."/>
            <person name="Pukall R."/>
            <person name="Goeker M."/>
            <person name="Klenk H.P."/>
            <person name="Eisen J.A."/>
        </authorList>
    </citation>
    <scope>NUCLEOTIDE SEQUENCE [LARGE SCALE GENOMIC DNA]</scope>
    <source>
        <strain evidence="6">ATCC 49802 / DSM 20745 / S 6022</strain>
    </source>
</reference>
<dbReference type="PANTHER" id="PTHR42838:SF2">
    <property type="entry name" value="NITROUS-OXIDE REDUCTASE"/>
    <property type="match status" value="1"/>
</dbReference>
<comment type="subcellular location">
    <subcellularLocation>
        <location evidence="1">Cell envelope</location>
    </subcellularLocation>
</comment>
<protein>
    <submittedName>
        <fullName evidence="5">Cytochrome c oxidase subunit II</fullName>
    </submittedName>
</protein>
<dbReference type="OrthoDB" id="9773456at2"/>
<evidence type="ECO:0000256" key="1">
    <source>
        <dbReference type="ARBA" id="ARBA00004196"/>
    </source>
</evidence>
<dbReference type="CDD" id="cd13913">
    <property type="entry name" value="ba3_CcO_II_C"/>
    <property type="match status" value="1"/>
</dbReference>
<evidence type="ECO:0000313" key="6">
    <source>
        <dbReference type="Proteomes" id="UP000002027"/>
    </source>
</evidence>
<dbReference type="AlphaFoldDB" id="D1C5T0"/>
<dbReference type="PROSITE" id="PS00078">
    <property type="entry name" value="COX2"/>
    <property type="match status" value="1"/>
</dbReference>
<dbReference type="PROSITE" id="PS50857">
    <property type="entry name" value="COX2_CUA"/>
    <property type="match status" value="1"/>
</dbReference>
<dbReference type="eggNOG" id="COG1622">
    <property type="taxonomic scope" value="Bacteria"/>
</dbReference>
<dbReference type="GO" id="GO:0030313">
    <property type="term" value="C:cell envelope"/>
    <property type="evidence" value="ECO:0007669"/>
    <property type="project" value="UniProtKB-SubCell"/>
</dbReference>
<accession>D1C5T0</accession>
<evidence type="ECO:0000259" key="4">
    <source>
        <dbReference type="PROSITE" id="PS50857"/>
    </source>
</evidence>
<dbReference type="KEGG" id="sti:Sthe_2052"/>
<evidence type="ECO:0000256" key="3">
    <source>
        <dbReference type="ARBA" id="ARBA00023008"/>
    </source>
</evidence>
<dbReference type="Gene3D" id="2.60.40.420">
    <property type="entry name" value="Cupredoxins - blue copper proteins"/>
    <property type="match status" value="1"/>
</dbReference>